<gene>
    <name evidence="2" type="ORF">BSL78_07885</name>
</gene>
<feature type="compositionally biased region" description="Basic and acidic residues" evidence="1">
    <location>
        <begin position="138"/>
        <end position="205"/>
    </location>
</feature>
<evidence type="ECO:0000313" key="2">
    <source>
        <dbReference type="EMBL" id="PIK55155.1"/>
    </source>
</evidence>
<organism evidence="2 3">
    <name type="scientific">Stichopus japonicus</name>
    <name type="common">Sea cucumber</name>
    <dbReference type="NCBI Taxonomy" id="307972"/>
    <lineage>
        <taxon>Eukaryota</taxon>
        <taxon>Metazoa</taxon>
        <taxon>Echinodermata</taxon>
        <taxon>Eleutherozoa</taxon>
        <taxon>Echinozoa</taxon>
        <taxon>Holothuroidea</taxon>
        <taxon>Aspidochirotacea</taxon>
        <taxon>Aspidochirotida</taxon>
        <taxon>Stichopodidae</taxon>
        <taxon>Apostichopus</taxon>
    </lineage>
</organism>
<feature type="compositionally biased region" description="Basic and acidic residues" evidence="1">
    <location>
        <begin position="21"/>
        <end position="84"/>
    </location>
</feature>
<dbReference type="AlphaFoldDB" id="A0A2G8L4M0"/>
<proteinExistence type="predicted"/>
<feature type="compositionally biased region" description="Polar residues" evidence="1">
    <location>
        <begin position="10"/>
        <end position="20"/>
    </location>
</feature>
<accession>A0A2G8L4M0</accession>
<keyword evidence="3" id="KW-1185">Reference proteome</keyword>
<protein>
    <submittedName>
        <fullName evidence="2">Uncharacterized protein</fullName>
    </submittedName>
</protein>
<name>A0A2G8L4M0_STIJA</name>
<feature type="compositionally biased region" description="Gly residues" evidence="1">
    <location>
        <begin position="747"/>
        <end position="768"/>
    </location>
</feature>
<sequence>MDKKTKGQEDTWTIRQSGETKGQEDTWTRRQSGETRDRKTHGQEDKAESKGQEDTWTRRQSGETRDRKTHGQEDKEERQGTGRHMDKKTKRRDKGQEDTWTRRQSGETRDRKTHGQEDKAERQGTGRHMDKKTKRRDKGQEDTWTRRQRGETRDRKTHGQEDKEERQGQEDTWTRRQRGDKDRKTHGQEDKERQGTGRHVDNKTKGQEAMLKDMYEINLPGQRLKRATIRQTYRQLHRQTHRLEGELHSMDHLKLSSHCIVGLQHPGDLAINITHLDVKTFGSLLINDWIAGSTSLTGTTLNVRSGGTIRASNLGLHYTNVSLEPAAFLNVQFDPEAQYQIGKDLGYGVGSTSGSSGAGHGGNGGQGSSQKTVGTSYGNFAMPTDPGGFSRSPTLEVAAVGVSGFKQNTLTATVHWTLVAVVGMVVRRWGWRLCCYLLHDNHYSGDFFTAGGLSSYEPGGSGTVYLHQLQVINGTQLLDATSPEGRIHHESNVTSPLTNRTLYMNSRGRMPRVALRNLTDYYEDVSNVGAMTWLEPSEVAPIVRERNTPSHYYEDHIIIDELHVYGGAEIGFVRPSQPRDELNIRLGTITGDYTARMMVGFNQTLYVSKAHFPLNVDIYRGGRSSLYGELDIKKITFNVEGVLTNVWNMTITQGKESRTGTLNMHEMVDTEGNSTPDFYFHSIVVRNLGTFYTHHGTGTRFIQGNNLQVFGGGLLTSSNLHIDAGEVIVDKKGLITVTGQGHAANEGPGGGITSGGYGSGGTHGGEGGCRSASHESPPAYGSVTHPMEFGSGAGAVVALGRNVAAGHRQAGSRAV</sequence>
<reference evidence="2 3" key="1">
    <citation type="journal article" date="2017" name="PLoS Biol.">
        <title>The sea cucumber genome provides insights into morphological evolution and visceral regeneration.</title>
        <authorList>
            <person name="Zhang X."/>
            <person name="Sun L."/>
            <person name="Yuan J."/>
            <person name="Sun Y."/>
            <person name="Gao Y."/>
            <person name="Zhang L."/>
            <person name="Li S."/>
            <person name="Dai H."/>
            <person name="Hamel J.F."/>
            <person name="Liu C."/>
            <person name="Yu Y."/>
            <person name="Liu S."/>
            <person name="Lin W."/>
            <person name="Guo K."/>
            <person name="Jin S."/>
            <person name="Xu P."/>
            <person name="Storey K.B."/>
            <person name="Huan P."/>
            <person name="Zhang T."/>
            <person name="Zhou Y."/>
            <person name="Zhang J."/>
            <person name="Lin C."/>
            <person name="Li X."/>
            <person name="Xing L."/>
            <person name="Huo D."/>
            <person name="Sun M."/>
            <person name="Wang L."/>
            <person name="Mercier A."/>
            <person name="Li F."/>
            <person name="Yang H."/>
            <person name="Xiang J."/>
        </authorList>
    </citation>
    <scope>NUCLEOTIDE SEQUENCE [LARGE SCALE GENOMIC DNA]</scope>
    <source>
        <strain evidence="2">Shaxun</strain>
        <tissue evidence="2">Muscle</tissue>
    </source>
</reference>
<dbReference type="EMBL" id="MRZV01000223">
    <property type="protein sequence ID" value="PIK55155.1"/>
    <property type="molecule type" value="Genomic_DNA"/>
</dbReference>
<dbReference type="Proteomes" id="UP000230750">
    <property type="component" value="Unassembled WGS sequence"/>
</dbReference>
<feature type="compositionally biased region" description="Basic and acidic residues" evidence="1">
    <location>
        <begin position="94"/>
        <end position="128"/>
    </location>
</feature>
<evidence type="ECO:0000313" key="3">
    <source>
        <dbReference type="Proteomes" id="UP000230750"/>
    </source>
</evidence>
<comment type="caution">
    <text evidence="2">The sequence shown here is derived from an EMBL/GenBank/DDBJ whole genome shotgun (WGS) entry which is preliminary data.</text>
</comment>
<feature type="region of interest" description="Disordered" evidence="1">
    <location>
        <begin position="740"/>
        <end position="785"/>
    </location>
</feature>
<feature type="region of interest" description="Disordered" evidence="1">
    <location>
        <begin position="1"/>
        <end position="205"/>
    </location>
</feature>
<dbReference type="OrthoDB" id="5965221at2759"/>
<evidence type="ECO:0000256" key="1">
    <source>
        <dbReference type="SAM" id="MobiDB-lite"/>
    </source>
</evidence>